<evidence type="ECO:0000256" key="1">
    <source>
        <dbReference type="SAM" id="SignalP"/>
    </source>
</evidence>
<dbReference type="EMBL" id="JAHHHV010000033">
    <property type="protein sequence ID" value="MBW4465186.1"/>
    <property type="molecule type" value="Genomic_DNA"/>
</dbReference>
<feature type="chain" id="PRO_5037443293" description="Outer membrane protein beta-barrel domain-containing protein" evidence="1">
    <location>
        <begin position="28"/>
        <end position="193"/>
    </location>
</feature>
<reference evidence="2" key="1">
    <citation type="submission" date="2021-05" db="EMBL/GenBank/DDBJ databases">
        <authorList>
            <person name="Pietrasiak N."/>
            <person name="Ward R."/>
            <person name="Stajich J.E."/>
            <person name="Kurbessoian T."/>
        </authorList>
    </citation>
    <scope>NUCLEOTIDE SEQUENCE</scope>
    <source>
        <strain evidence="2">GSE-TBD4-15B</strain>
    </source>
</reference>
<dbReference type="AlphaFoldDB" id="A0A951P8S8"/>
<gene>
    <name evidence="2" type="ORF">KME07_07055</name>
</gene>
<evidence type="ECO:0000313" key="3">
    <source>
        <dbReference type="Proteomes" id="UP000707356"/>
    </source>
</evidence>
<reference evidence="2" key="2">
    <citation type="journal article" date="2022" name="Microbiol. Resour. Announc.">
        <title>Metagenome Sequencing to Explore Phylogenomics of Terrestrial Cyanobacteria.</title>
        <authorList>
            <person name="Ward R.D."/>
            <person name="Stajich J.E."/>
            <person name="Johansen J.R."/>
            <person name="Huntemann M."/>
            <person name="Clum A."/>
            <person name="Foster B."/>
            <person name="Foster B."/>
            <person name="Roux S."/>
            <person name="Palaniappan K."/>
            <person name="Varghese N."/>
            <person name="Mukherjee S."/>
            <person name="Reddy T.B.K."/>
            <person name="Daum C."/>
            <person name="Copeland A."/>
            <person name="Chen I.A."/>
            <person name="Ivanova N.N."/>
            <person name="Kyrpides N.C."/>
            <person name="Shapiro N."/>
            <person name="Eloe-Fadrosh E.A."/>
            <person name="Pietrasiak N."/>
        </authorList>
    </citation>
    <scope>NUCLEOTIDE SEQUENCE</scope>
    <source>
        <strain evidence="2">GSE-TBD4-15B</strain>
    </source>
</reference>
<dbReference type="Proteomes" id="UP000707356">
    <property type="component" value="Unassembled WGS sequence"/>
</dbReference>
<comment type="caution">
    <text evidence="2">The sequence shown here is derived from an EMBL/GenBank/DDBJ whole genome shotgun (WGS) entry which is preliminary data.</text>
</comment>
<evidence type="ECO:0000313" key="2">
    <source>
        <dbReference type="EMBL" id="MBW4465186.1"/>
    </source>
</evidence>
<organism evidence="2 3">
    <name type="scientific">Pegethrix bostrychoides GSE-TBD4-15B</name>
    <dbReference type="NCBI Taxonomy" id="2839662"/>
    <lineage>
        <taxon>Bacteria</taxon>
        <taxon>Bacillati</taxon>
        <taxon>Cyanobacteriota</taxon>
        <taxon>Cyanophyceae</taxon>
        <taxon>Oculatellales</taxon>
        <taxon>Oculatellaceae</taxon>
        <taxon>Pegethrix</taxon>
    </lineage>
</organism>
<evidence type="ECO:0008006" key="4">
    <source>
        <dbReference type="Google" id="ProtNLM"/>
    </source>
</evidence>
<keyword evidence="1" id="KW-0732">Signal</keyword>
<proteinExistence type="predicted"/>
<feature type="signal peptide" evidence="1">
    <location>
        <begin position="1"/>
        <end position="27"/>
    </location>
</feature>
<protein>
    <recommendedName>
        <fullName evidence="4">Outer membrane protein beta-barrel domain-containing protein</fullName>
    </recommendedName>
</protein>
<sequence>MTTQFRTGIAILIGVAVFPMLATSVQAEPLDAVPAESAELTVSQSAEDLVAQQITPGRATRSGPSYIGVGGNIGFGGDTAMGRGNFTIYSKIGLTSRFSARPGLVVGGDPTILLPLTADFPIAPVAENVDFAVAPFVGGGLAISTGSDSLTRPLITGGIDVPVADRVTLTAQGNVAFFRDTEGSVILGVGYNF</sequence>
<accession>A0A951P8S8</accession>
<name>A0A951P8S8_9CYAN</name>